<reference evidence="10 11" key="1">
    <citation type="journal article" date="2022" name="Nat. Plants">
        <title>Genomes of leafy and leafless Platanthera orchids illuminate the evolution of mycoheterotrophy.</title>
        <authorList>
            <person name="Li M.H."/>
            <person name="Liu K.W."/>
            <person name="Li Z."/>
            <person name="Lu H.C."/>
            <person name="Ye Q.L."/>
            <person name="Zhang D."/>
            <person name="Wang J.Y."/>
            <person name="Li Y.F."/>
            <person name="Zhong Z.M."/>
            <person name="Liu X."/>
            <person name="Yu X."/>
            <person name="Liu D.K."/>
            <person name="Tu X.D."/>
            <person name="Liu B."/>
            <person name="Hao Y."/>
            <person name="Liao X.Y."/>
            <person name="Jiang Y.T."/>
            <person name="Sun W.H."/>
            <person name="Chen J."/>
            <person name="Chen Y.Q."/>
            <person name="Ai Y."/>
            <person name="Zhai J.W."/>
            <person name="Wu S.S."/>
            <person name="Zhou Z."/>
            <person name="Hsiao Y.Y."/>
            <person name="Wu W.L."/>
            <person name="Chen Y.Y."/>
            <person name="Lin Y.F."/>
            <person name="Hsu J.L."/>
            <person name="Li C.Y."/>
            <person name="Wang Z.W."/>
            <person name="Zhao X."/>
            <person name="Zhong W.Y."/>
            <person name="Ma X.K."/>
            <person name="Ma L."/>
            <person name="Huang J."/>
            <person name="Chen G.Z."/>
            <person name="Huang M.Z."/>
            <person name="Huang L."/>
            <person name="Peng D.H."/>
            <person name="Luo Y.B."/>
            <person name="Zou S.Q."/>
            <person name="Chen S.P."/>
            <person name="Lan S."/>
            <person name="Tsai W.C."/>
            <person name="Van de Peer Y."/>
            <person name="Liu Z.J."/>
        </authorList>
    </citation>
    <scope>NUCLEOTIDE SEQUENCE [LARGE SCALE GENOMIC DNA]</scope>
    <source>
        <strain evidence="10">Lor288</strain>
    </source>
</reference>
<dbReference type="SUPFAM" id="SSF52058">
    <property type="entry name" value="L domain-like"/>
    <property type="match status" value="1"/>
</dbReference>
<evidence type="ECO:0000256" key="2">
    <source>
        <dbReference type="ARBA" id="ARBA00022614"/>
    </source>
</evidence>
<dbReference type="PANTHER" id="PTHR36766:SF30">
    <property type="entry name" value="TIR-NBS TYPE DISEASE RESISTANCE PROTEIN-RELATED"/>
    <property type="match status" value="1"/>
</dbReference>
<dbReference type="Gene3D" id="3.80.10.10">
    <property type="entry name" value="Ribonuclease Inhibitor"/>
    <property type="match status" value="1"/>
</dbReference>
<evidence type="ECO:0000256" key="1">
    <source>
        <dbReference type="ARBA" id="ARBA00008894"/>
    </source>
</evidence>
<dbReference type="Pfam" id="PF23559">
    <property type="entry name" value="WHD_DRP"/>
    <property type="match status" value="1"/>
</dbReference>
<dbReference type="InterPro" id="IPR041118">
    <property type="entry name" value="Rx_N"/>
</dbReference>
<name>A0ABR2M7F1_9ASPA</name>
<dbReference type="CDD" id="cd14798">
    <property type="entry name" value="RX-CC_like"/>
    <property type="match status" value="1"/>
</dbReference>
<keyword evidence="11" id="KW-1185">Reference proteome</keyword>
<dbReference type="InterPro" id="IPR038005">
    <property type="entry name" value="RX-like_CC"/>
</dbReference>
<evidence type="ECO:0000256" key="3">
    <source>
        <dbReference type="ARBA" id="ARBA00022737"/>
    </source>
</evidence>
<sequence length="319" mass="36242">MAEVVATSFLSLVSNQLASKSLSEFALLTGAEEELRKLERTLSTIQHVLENTETKQVKDRALRSWLKKLKDLAYDADDVLDEFATKAMKLKPGIEAGMKEKMDLQQIGQQYVDDLHERSLFQKNMCIFHFITMHDLVHDLVRSVASDECSIVDPSSSNKTLPQNSRYPSFIFNKKPISVALQSLHDAKKLRTLYLETDIFTIGNNEVLHVISSNVNLLIALHLKNYPLKTLPDSFKKLKHLRGCKCEKLPALGHLPQLEYLKHVGLPLIKQLGSDFYGGPNSFPVLKELKLYDMPELEEWCNVGEEQFLPCLHKLSLVP</sequence>
<evidence type="ECO:0000256" key="4">
    <source>
        <dbReference type="ARBA" id="ARBA00022741"/>
    </source>
</evidence>
<gene>
    <name evidence="10" type="ORF">KSP40_PGU022111</name>
</gene>
<evidence type="ECO:0000313" key="11">
    <source>
        <dbReference type="Proteomes" id="UP001412067"/>
    </source>
</evidence>
<evidence type="ECO:0000259" key="8">
    <source>
        <dbReference type="Pfam" id="PF18052"/>
    </source>
</evidence>
<organism evidence="10 11">
    <name type="scientific">Platanthera guangdongensis</name>
    <dbReference type="NCBI Taxonomy" id="2320717"/>
    <lineage>
        <taxon>Eukaryota</taxon>
        <taxon>Viridiplantae</taxon>
        <taxon>Streptophyta</taxon>
        <taxon>Embryophyta</taxon>
        <taxon>Tracheophyta</taxon>
        <taxon>Spermatophyta</taxon>
        <taxon>Magnoliopsida</taxon>
        <taxon>Liliopsida</taxon>
        <taxon>Asparagales</taxon>
        <taxon>Orchidaceae</taxon>
        <taxon>Orchidoideae</taxon>
        <taxon>Orchideae</taxon>
        <taxon>Orchidinae</taxon>
        <taxon>Platanthera</taxon>
    </lineage>
</organism>
<dbReference type="InterPro" id="IPR032675">
    <property type="entry name" value="LRR_dom_sf"/>
</dbReference>
<keyword evidence="2" id="KW-0433">Leucine-rich repeat</keyword>
<protein>
    <submittedName>
        <fullName evidence="10">Disease resistance protein</fullName>
    </submittedName>
</protein>
<keyword evidence="4" id="KW-0547">Nucleotide-binding</keyword>
<accession>A0ABR2M7F1</accession>
<feature type="coiled-coil region" evidence="7">
    <location>
        <begin position="28"/>
        <end position="55"/>
    </location>
</feature>
<evidence type="ECO:0000259" key="9">
    <source>
        <dbReference type="Pfam" id="PF23559"/>
    </source>
</evidence>
<dbReference type="InterPro" id="IPR058922">
    <property type="entry name" value="WHD_DRP"/>
</dbReference>
<dbReference type="EMBL" id="JBBWWR010000011">
    <property type="protein sequence ID" value="KAK8960117.1"/>
    <property type="molecule type" value="Genomic_DNA"/>
</dbReference>
<feature type="domain" description="Disease resistance N-terminal" evidence="8">
    <location>
        <begin position="9"/>
        <end position="91"/>
    </location>
</feature>
<evidence type="ECO:0000256" key="7">
    <source>
        <dbReference type="SAM" id="Coils"/>
    </source>
</evidence>
<dbReference type="Gene3D" id="1.20.5.4130">
    <property type="match status" value="1"/>
</dbReference>
<evidence type="ECO:0000313" key="10">
    <source>
        <dbReference type="EMBL" id="KAK8960117.1"/>
    </source>
</evidence>
<evidence type="ECO:0000256" key="6">
    <source>
        <dbReference type="ARBA" id="ARBA00022840"/>
    </source>
</evidence>
<keyword evidence="3" id="KW-0677">Repeat</keyword>
<keyword evidence="6" id="KW-0067">ATP-binding</keyword>
<proteinExistence type="inferred from homology"/>
<comment type="similarity">
    <text evidence="1">Belongs to the disease resistance NB-LRR family.</text>
</comment>
<feature type="domain" description="Disease resistance protein winged helix" evidence="9">
    <location>
        <begin position="99"/>
        <end position="141"/>
    </location>
</feature>
<evidence type="ECO:0000256" key="5">
    <source>
        <dbReference type="ARBA" id="ARBA00022821"/>
    </source>
</evidence>
<comment type="caution">
    <text evidence="10">The sequence shown here is derived from an EMBL/GenBank/DDBJ whole genome shotgun (WGS) entry which is preliminary data.</text>
</comment>
<dbReference type="Proteomes" id="UP001412067">
    <property type="component" value="Unassembled WGS sequence"/>
</dbReference>
<dbReference type="Pfam" id="PF18052">
    <property type="entry name" value="Rx_N"/>
    <property type="match status" value="1"/>
</dbReference>
<dbReference type="PANTHER" id="PTHR36766">
    <property type="entry name" value="PLANT BROAD-SPECTRUM MILDEW RESISTANCE PROTEIN RPW8"/>
    <property type="match status" value="1"/>
</dbReference>
<keyword evidence="7" id="KW-0175">Coiled coil</keyword>
<keyword evidence="5" id="KW-0611">Plant defense</keyword>